<sequence length="28" mass="2917">MASIIASCLFLALSADTSQSITIVPVKH</sequence>
<reference evidence="1" key="2">
    <citation type="journal article" date="2015" name="Fish Shellfish Immunol.">
        <title>Early steps in the European eel (Anguilla anguilla)-Vibrio vulnificus interaction in the gills: Role of the RtxA13 toxin.</title>
        <authorList>
            <person name="Callol A."/>
            <person name="Pajuelo D."/>
            <person name="Ebbesson L."/>
            <person name="Teles M."/>
            <person name="MacKenzie S."/>
            <person name="Amaro C."/>
        </authorList>
    </citation>
    <scope>NUCLEOTIDE SEQUENCE</scope>
</reference>
<organism evidence="1">
    <name type="scientific">Anguilla anguilla</name>
    <name type="common">European freshwater eel</name>
    <name type="synonym">Muraena anguilla</name>
    <dbReference type="NCBI Taxonomy" id="7936"/>
    <lineage>
        <taxon>Eukaryota</taxon>
        <taxon>Metazoa</taxon>
        <taxon>Chordata</taxon>
        <taxon>Craniata</taxon>
        <taxon>Vertebrata</taxon>
        <taxon>Euteleostomi</taxon>
        <taxon>Actinopterygii</taxon>
        <taxon>Neopterygii</taxon>
        <taxon>Teleostei</taxon>
        <taxon>Anguilliformes</taxon>
        <taxon>Anguillidae</taxon>
        <taxon>Anguilla</taxon>
    </lineage>
</organism>
<dbReference type="EMBL" id="GBXM01003986">
    <property type="protein sequence ID" value="JAI04592.1"/>
    <property type="molecule type" value="Transcribed_RNA"/>
</dbReference>
<protein>
    <submittedName>
        <fullName evidence="1">Uncharacterized protein</fullName>
    </submittedName>
</protein>
<dbReference type="AlphaFoldDB" id="A0A0E9XQ75"/>
<proteinExistence type="predicted"/>
<name>A0A0E9XQ75_ANGAN</name>
<accession>A0A0E9XQ75</accession>
<evidence type="ECO:0000313" key="1">
    <source>
        <dbReference type="EMBL" id="JAI04592.1"/>
    </source>
</evidence>
<reference evidence="1" key="1">
    <citation type="submission" date="2014-11" db="EMBL/GenBank/DDBJ databases">
        <authorList>
            <person name="Amaro Gonzalez C."/>
        </authorList>
    </citation>
    <scope>NUCLEOTIDE SEQUENCE</scope>
</reference>